<feature type="region of interest" description="Disordered" evidence="1">
    <location>
        <begin position="1"/>
        <end position="60"/>
    </location>
</feature>
<evidence type="ECO:0000256" key="1">
    <source>
        <dbReference type="SAM" id="MobiDB-lite"/>
    </source>
</evidence>
<evidence type="ECO:0000313" key="2">
    <source>
        <dbReference type="EnsemblPlants" id="LPERR12G07910.1"/>
    </source>
</evidence>
<reference evidence="2" key="3">
    <citation type="submission" date="2015-04" db="UniProtKB">
        <authorList>
            <consortium name="EnsemblPlants"/>
        </authorList>
    </citation>
    <scope>IDENTIFICATION</scope>
</reference>
<accession>A0A0D9XYN1</accession>
<name>A0A0D9XYN1_9ORYZ</name>
<evidence type="ECO:0000313" key="3">
    <source>
        <dbReference type="Proteomes" id="UP000032180"/>
    </source>
</evidence>
<dbReference type="EnsemblPlants" id="LPERR12G07910.1">
    <property type="protein sequence ID" value="LPERR12G07910.1"/>
    <property type="gene ID" value="LPERR12G07910"/>
</dbReference>
<keyword evidence="3" id="KW-1185">Reference proteome</keyword>
<reference evidence="3" key="2">
    <citation type="submission" date="2013-12" db="EMBL/GenBank/DDBJ databases">
        <authorList>
            <person name="Yu Y."/>
            <person name="Lee S."/>
            <person name="de Baynast K."/>
            <person name="Wissotski M."/>
            <person name="Liu L."/>
            <person name="Talag J."/>
            <person name="Goicoechea J."/>
            <person name="Angelova A."/>
            <person name="Jetty R."/>
            <person name="Kudrna D."/>
            <person name="Golser W."/>
            <person name="Rivera L."/>
            <person name="Zhang J."/>
            <person name="Wing R."/>
        </authorList>
    </citation>
    <scope>NUCLEOTIDE SEQUENCE</scope>
</reference>
<proteinExistence type="predicted"/>
<dbReference type="AlphaFoldDB" id="A0A0D9XYN1"/>
<reference evidence="2 3" key="1">
    <citation type="submission" date="2012-08" db="EMBL/GenBank/DDBJ databases">
        <title>Oryza genome evolution.</title>
        <authorList>
            <person name="Wing R.A."/>
        </authorList>
    </citation>
    <scope>NUCLEOTIDE SEQUENCE</scope>
</reference>
<organism evidence="2 3">
    <name type="scientific">Leersia perrieri</name>
    <dbReference type="NCBI Taxonomy" id="77586"/>
    <lineage>
        <taxon>Eukaryota</taxon>
        <taxon>Viridiplantae</taxon>
        <taxon>Streptophyta</taxon>
        <taxon>Embryophyta</taxon>
        <taxon>Tracheophyta</taxon>
        <taxon>Spermatophyta</taxon>
        <taxon>Magnoliopsida</taxon>
        <taxon>Liliopsida</taxon>
        <taxon>Poales</taxon>
        <taxon>Poaceae</taxon>
        <taxon>BOP clade</taxon>
        <taxon>Oryzoideae</taxon>
        <taxon>Oryzeae</taxon>
        <taxon>Oryzinae</taxon>
        <taxon>Leersia</taxon>
    </lineage>
</organism>
<dbReference type="Gramene" id="LPERR12G07910.1">
    <property type="protein sequence ID" value="LPERR12G07910.1"/>
    <property type="gene ID" value="LPERR12G07910"/>
</dbReference>
<sequence>MAGGGSELRFRSGELAGWPGWRGDWNLEGGWGSEAHRSVGGGRGGEETEDDDSGSAATSH</sequence>
<protein>
    <submittedName>
        <fullName evidence="2">Uncharacterized protein</fullName>
    </submittedName>
</protein>
<dbReference type="Proteomes" id="UP000032180">
    <property type="component" value="Chromosome 12"/>
</dbReference>
<dbReference type="HOGENOM" id="CLU_2944999_0_0_1"/>